<evidence type="ECO:0000313" key="4">
    <source>
        <dbReference type="EMBL" id="CDZ99892.1"/>
    </source>
</evidence>
<dbReference type="PROSITE" id="PS50005">
    <property type="entry name" value="TPR"/>
    <property type="match status" value="1"/>
</dbReference>
<dbReference type="SMART" id="SM00028">
    <property type="entry name" value="TPR"/>
    <property type="match status" value="4"/>
</dbReference>
<evidence type="ECO:0000256" key="2">
    <source>
        <dbReference type="ARBA" id="ARBA00022803"/>
    </source>
</evidence>
<dbReference type="Pfam" id="PF13181">
    <property type="entry name" value="TPR_8"/>
    <property type="match status" value="1"/>
</dbReference>
<dbReference type="STRING" id="1461582.BN1048_00710"/>
<dbReference type="eggNOG" id="COG0457">
    <property type="taxonomic scope" value="Bacteria"/>
</dbReference>
<proteinExistence type="predicted"/>
<gene>
    <name evidence="4" type="primary">yrrB</name>
    <name evidence="4" type="ORF">BN1048_00710</name>
</gene>
<keyword evidence="5" id="KW-1185">Reference proteome</keyword>
<accession>A0A078M3M8</accession>
<protein>
    <submittedName>
        <fullName evidence="4">TPR repeat-containing protein YrrB</fullName>
    </submittedName>
</protein>
<keyword evidence="2 3" id="KW-0802">TPR repeat</keyword>
<dbReference type="InterPro" id="IPR019734">
    <property type="entry name" value="TPR_rpt"/>
</dbReference>
<evidence type="ECO:0000313" key="5">
    <source>
        <dbReference type="Proteomes" id="UP000044136"/>
    </source>
</evidence>
<dbReference type="Proteomes" id="UP000044136">
    <property type="component" value="Unassembled WGS sequence"/>
</dbReference>
<dbReference type="PANTHER" id="PTHR44227:SF3">
    <property type="entry name" value="PROTEIN O-MANNOSYL-TRANSFERASE TMTC4"/>
    <property type="match status" value="1"/>
</dbReference>
<sequence>MFEYQKHIESGEHEKALELIFKTIDDNPKDETHYINGAIVLSSIGKLEEAERFLQQALVLKPDSFSAGYTLANLYFNAERYKEALTLYLNVYDKHFEDSDLNFMIARSYVNTGDLAMSIPFFNTAHSKNENDTDISFEYGLTLCQLEQYEPAQKLLKSVTEKTSHADAEYNLGLATYMKDEDVETARKHFKRAAEIQPDHHLAQHALKKFEELG</sequence>
<name>A0A078M3M8_9STAP</name>
<evidence type="ECO:0000256" key="1">
    <source>
        <dbReference type="ARBA" id="ARBA00022737"/>
    </source>
</evidence>
<dbReference type="InterPro" id="IPR052346">
    <property type="entry name" value="O-mannosyl-transferase_TMTC"/>
</dbReference>
<dbReference type="HOGENOM" id="CLU_107597_0_0_9"/>
<dbReference type="Gene3D" id="1.25.40.10">
    <property type="entry name" value="Tetratricopeptide repeat domain"/>
    <property type="match status" value="2"/>
</dbReference>
<dbReference type="AlphaFoldDB" id="A0A078M3M8"/>
<reference evidence="4 5" key="1">
    <citation type="submission" date="2014-07" db="EMBL/GenBank/DDBJ databases">
        <authorList>
            <person name="Urmite Genomes Urmite Genomes"/>
        </authorList>
    </citation>
    <scope>NUCLEOTIDE SEQUENCE [LARGE SCALE GENOMIC DNA]</scope>
    <source>
        <strain evidence="4 5">13MG44_air</strain>
    </source>
</reference>
<dbReference type="InterPro" id="IPR011990">
    <property type="entry name" value="TPR-like_helical_dom_sf"/>
</dbReference>
<dbReference type="SUPFAM" id="SSF48452">
    <property type="entry name" value="TPR-like"/>
    <property type="match status" value="1"/>
</dbReference>
<organism evidence="4 5">
    <name type="scientific">Jeotgalicoccus saudimassiliensis</name>
    <dbReference type="NCBI Taxonomy" id="1461582"/>
    <lineage>
        <taxon>Bacteria</taxon>
        <taxon>Bacillati</taxon>
        <taxon>Bacillota</taxon>
        <taxon>Bacilli</taxon>
        <taxon>Bacillales</taxon>
        <taxon>Staphylococcaceae</taxon>
        <taxon>Jeotgalicoccus</taxon>
    </lineage>
</organism>
<dbReference type="PANTHER" id="PTHR44227">
    <property type="match status" value="1"/>
</dbReference>
<feature type="repeat" description="TPR" evidence="3">
    <location>
        <begin position="31"/>
        <end position="64"/>
    </location>
</feature>
<dbReference type="EMBL" id="CCSE01000001">
    <property type="protein sequence ID" value="CDZ99892.1"/>
    <property type="molecule type" value="Genomic_DNA"/>
</dbReference>
<dbReference type="RefSeq" id="WP_035808520.1">
    <property type="nucleotide sequence ID" value="NZ_CCSE01000001.1"/>
</dbReference>
<keyword evidence="1" id="KW-0677">Repeat</keyword>
<evidence type="ECO:0000256" key="3">
    <source>
        <dbReference type="PROSITE-ProRule" id="PRU00339"/>
    </source>
</evidence>
<dbReference type="Pfam" id="PF13429">
    <property type="entry name" value="TPR_15"/>
    <property type="match status" value="1"/>
</dbReference>